<feature type="transmembrane region" description="Helical" evidence="1">
    <location>
        <begin position="107"/>
        <end position="129"/>
    </location>
</feature>
<organism evidence="2 3">
    <name type="scientific">Microbispora maris</name>
    <dbReference type="NCBI Taxonomy" id="3144104"/>
    <lineage>
        <taxon>Bacteria</taxon>
        <taxon>Bacillati</taxon>
        <taxon>Actinomycetota</taxon>
        <taxon>Actinomycetes</taxon>
        <taxon>Streptosporangiales</taxon>
        <taxon>Streptosporangiaceae</taxon>
        <taxon>Microbispora</taxon>
    </lineage>
</organism>
<gene>
    <name evidence="2" type="ORF">AAH991_08725</name>
</gene>
<feature type="transmembrane region" description="Helical" evidence="1">
    <location>
        <begin position="76"/>
        <end position="95"/>
    </location>
</feature>
<proteinExistence type="predicted"/>
<evidence type="ECO:0000256" key="1">
    <source>
        <dbReference type="SAM" id="Phobius"/>
    </source>
</evidence>
<evidence type="ECO:0008006" key="4">
    <source>
        <dbReference type="Google" id="ProtNLM"/>
    </source>
</evidence>
<feature type="transmembrane region" description="Helical" evidence="1">
    <location>
        <begin position="21"/>
        <end position="43"/>
    </location>
</feature>
<keyword evidence="1" id="KW-0812">Transmembrane</keyword>
<dbReference type="RefSeq" id="WP_346225239.1">
    <property type="nucleotide sequence ID" value="NZ_JBDJAW010000005.1"/>
</dbReference>
<reference evidence="2 3" key="1">
    <citation type="submission" date="2024-05" db="EMBL/GenBank/DDBJ databases">
        <title>Microbispora sp.ZYX-F-249.</title>
        <authorList>
            <person name="Xie H."/>
        </authorList>
    </citation>
    <scope>NUCLEOTIDE SEQUENCE [LARGE SCALE GENOMIC DNA]</scope>
    <source>
        <strain evidence="2 3">ZYX-F-249</strain>
    </source>
</reference>
<dbReference type="Proteomes" id="UP001447516">
    <property type="component" value="Unassembled WGS sequence"/>
</dbReference>
<name>A0ABV0AIM3_9ACTN</name>
<keyword evidence="3" id="KW-1185">Reference proteome</keyword>
<evidence type="ECO:0000313" key="3">
    <source>
        <dbReference type="Proteomes" id="UP001447516"/>
    </source>
</evidence>
<protein>
    <recommendedName>
        <fullName evidence="4">Integral membrane protein</fullName>
    </recommendedName>
</protein>
<keyword evidence="1" id="KW-1133">Transmembrane helix</keyword>
<evidence type="ECO:0000313" key="2">
    <source>
        <dbReference type="EMBL" id="MEN3535177.1"/>
    </source>
</evidence>
<comment type="caution">
    <text evidence="2">The sequence shown here is derived from an EMBL/GenBank/DDBJ whole genome shotgun (WGS) entry which is preliminary data.</text>
</comment>
<keyword evidence="1" id="KW-0472">Membrane</keyword>
<dbReference type="EMBL" id="JBDJAW010000005">
    <property type="protein sequence ID" value="MEN3535177.1"/>
    <property type="molecule type" value="Genomic_DNA"/>
</dbReference>
<accession>A0ABV0AIM3</accession>
<sequence>MTDDLAGSATSPPRFPLRMTFVGWSLIAAVLSWVAAFFAWLLVSYSLELDECGLDPLTEYETEKCAPVSQWASVTAYAWVVSPFVWLLAGLFLWLAPKRLIRIRQLVAWVMPALPVFVIAAQVLVSLLYGPIPA</sequence>